<keyword evidence="5" id="KW-0325">Glycoprotein</keyword>
<dbReference type="PROSITE" id="PS00135">
    <property type="entry name" value="TRYPSIN_SER"/>
    <property type="match status" value="1"/>
</dbReference>
<dbReference type="SUPFAM" id="SSF57424">
    <property type="entry name" value="LDL receptor-like module"/>
    <property type="match status" value="1"/>
</dbReference>
<dbReference type="PROSITE" id="PS01209">
    <property type="entry name" value="LDLRA_1"/>
    <property type="match status" value="1"/>
</dbReference>
<dbReference type="FunFam" id="2.40.10.10:FF:000003">
    <property type="entry name" value="Transmembrane serine protease 3"/>
    <property type="match status" value="1"/>
</dbReference>
<keyword evidence="3 8" id="KW-0720">Serine protease</keyword>
<dbReference type="PROSITE" id="PS50240">
    <property type="entry name" value="TRYPSIN_DOM"/>
    <property type="match status" value="1"/>
</dbReference>
<comment type="caution">
    <text evidence="7">Lacks conserved residue(s) required for the propagation of feature annotation.</text>
</comment>
<reference evidence="11" key="2">
    <citation type="submission" date="2025-09" db="UniProtKB">
        <authorList>
            <consortium name="Ensembl"/>
        </authorList>
    </citation>
    <scope>IDENTIFICATION</scope>
</reference>
<dbReference type="Pfam" id="PF00089">
    <property type="entry name" value="Trypsin"/>
    <property type="match status" value="1"/>
</dbReference>
<evidence type="ECO:0000256" key="2">
    <source>
        <dbReference type="ARBA" id="ARBA00022801"/>
    </source>
</evidence>
<evidence type="ECO:0000256" key="4">
    <source>
        <dbReference type="ARBA" id="ARBA00023157"/>
    </source>
</evidence>
<dbReference type="Ensembl" id="ENSMALT00000004770.1">
    <property type="protein sequence ID" value="ENSMALP00000004661.1"/>
    <property type="gene ID" value="ENSMALG00000003370.1"/>
</dbReference>
<feature type="domain" description="Peptidase S1" evidence="9">
    <location>
        <begin position="186"/>
        <end position="416"/>
    </location>
</feature>
<dbReference type="InterPro" id="IPR036055">
    <property type="entry name" value="LDL_receptor-like_sf"/>
</dbReference>
<dbReference type="PRINTS" id="PR00722">
    <property type="entry name" value="CHYMOTRYPSIN"/>
</dbReference>
<evidence type="ECO:0000256" key="6">
    <source>
        <dbReference type="PROSITE-ProRule" id="PRU00124"/>
    </source>
</evidence>
<dbReference type="Gene3D" id="4.10.400.10">
    <property type="entry name" value="Low-density Lipoprotein Receptor"/>
    <property type="match status" value="1"/>
</dbReference>
<keyword evidence="2 8" id="KW-0378">Hydrolase</keyword>
<protein>
    <submittedName>
        <fullName evidence="11">Uncharacterized protein</fullName>
    </submittedName>
</protein>
<name>A0A3Q3IVA0_MONAL</name>
<dbReference type="InterPro" id="IPR001190">
    <property type="entry name" value="SRCR"/>
</dbReference>
<dbReference type="Gene3D" id="2.40.10.10">
    <property type="entry name" value="Trypsin-like serine proteases"/>
    <property type="match status" value="2"/>
</dbReference>
<dbReference type="GO" id="GO:0006508">
    <property type="term" value="P:proteolysis"/>
    <property type="evidence" value="ECO:0007669"/>
    <property type="project" value="UniProtKB-KW"/>
</dbReference>
<dbReference type="Pfam" id="PF15494">
    <property type="entry name" value="SRCR_2"/>
    <property type="match status" value="1"/>
</dbReference>
<keyword evidence="1 8" id="KW-0645">Protease</keyword>
<dbReference type="SUPFAM" id="SSF56487">
    <property type="entry name" value="SRCR-like"/>
    <property type="match status" value="1"/>
</dbReference>
<feature type="domain" description="SRCR" evidence="10">
    <location>
        <begin position="108"/>
        <end position="175"/>
    </location>
</feature>
<dbReference type="InterPro" id="IPR036772">
    <property type="entry name" value="SRCR-like_dom_sf"/>
</dbReference>
<dbReference type="PANTHER" id="PTHR24252:SF30">
    <property type="entry name" value="TRANSMEMBRANE SERINE PROTEASE 2"/>
    <property type="match status" value="1"/>
</dbReference>
<evidence type="ECO:0000259" key="10">
    <source>
        <dbReference type="PROSITE" id="PS50287"/>
    </source>
</evidence>
<dbReference type="SMART" id="SM00192">
    <property type="entry name" value="LDLa"/>
    <property type="match status" value="1"/>
</dbReference>
<dbReference type="PANTHER" id="PTHR24252">
    <property type="entry name" value="ACROSIN-RELATED"/>
    <property type="match status" value="1"/>
</dbReference>
<keyword evidence="12" id="KW-1185">Reference proteome</keyword>
<dbReference type="InterPro" id="IPR001254">
    <property type="entry name" value="Trypsin_dom"/>
</dbReference>
<dbReference type="GO" id="GO:0004252">
    <property type="term" value="F:serine-type endopeptidase activity"/>
    <property type="evidence" value="ECO:0007669"/>
    <property type="project" value="InterPro"/>
</dbReference>
<evidence type="ECO:0000256" key="1">
    <source>
        <dbReference type="ARBA" id="ARBA00022670"/>
    </source>
</evidence>
<dbReference type="PROSITE" id="PS50068">
    <property type="entry name" value="LDLRA_2"/>
    <property type="match status" value="1"/>
</dbReference>
<evidence type="ECO:0000256" key="3">
    <source>
        <dbReference type="ARBA" id="ARBA00022825"/>
    </source>
</evidence>
<feature type="disulfide bond" evidence="6">
    <location>
        <begin position="83"/>
        <end position="98"/>
    </location>
</feature>
<dbReference type="InterPro" id="IPR033116">
    <property type="entry name" value="TRYPSIN_SER"/>
</dbReference>
<accession>A0A3Q3IVA0</accession>
<evidence type="ECO:0000259" key="9">
    <source>
        <dbReference type="PROSITE" id="PS50240"/>
    </source>
</evidence>
<dbReference type="InterPro" id="IPR009003">
    <property type="entry name" value="Peptidase_S1_PA"/>
</dbReference>
<dbReference type="SMART" id="SM00020">
    <property type="entry name" value="Tryp_SPc"/>
    <property type="match status" value="1"/>
</dbReference>
<organism evidence="11 12">
    <name type="scientific">Monopterus albus</name>
    <name type="common">Swamp eel</name>
    <dbReference type="NCBI Taxonomy" id="43700"/>
    <lineage>
        <taxon>Eukaryota</taxon>
        <taxon>Metazoa</taxon>
        <taxon>Chordata</taxon>
        <taxon>Craniata</taxon>
        <taxon>Vertebrata</taxon>
        <taxon>Euteleostomi</taxon>
        <taxon>Actinopterygii</taxon>
        <taxon>Neopterygii</taxon>
        <taxon>Teleostei</taxon>
        <taxon>Neoteleostei</taxon>
        <taxon>Acanthomorphata</taxon>
        <taxon>Anabantaria</taxon>
        <taxon>Synbranchiformes</taxon>
        <taxon>Synbranchidae</taxon>
        <taxon>Monopterus</taxon>
    </lineage>
</organism>
<dbReference type="AlphaFoldDB" id="A0A3Q3IVA0"/>
<evidence type="ECO:0000256" key="5">
    <source>
        <dbReference type="ARBA" id="ARBA00023180"/>
    </source>
</evidence>
<feature type="disulfide bond" evidence="6">
    <location>
        <begin position="64"/>
        <end position="76"/>
    </location>
</feature>
<evidence type="ECO:0000313" key="11">
    <source>
        <dbReference type="Ensembl" id="ENSMALP00000004661.1"/>
    </source>
</evidence>
<dbReference type="GO" id="GO:0016020">
    <property type="term" value="C:membrane"/>
    <property type="evidence" value="ECO:0007669"/>
    <property type="project" value="InterPro"/>
</dbReference>
<dbReference type="InterPro" id="IPR002172">
    <property type="entry name" value="LDrepeatLR_classA_rpt"/>
</dbReference>
<evidence type="ECO:0000313" key="12">
    <source>
        <dbReference type="Proteomes" id="UP000261600"/>
    </source>
</evidence>
<evidence type="ECO:0000256" key="8">
    <source>
        <dbReference type="RuleBase" id="RU363034"/>
    </source>
</evidence>
<dbReference type="InterPro" id="IPR023415">
    <property type="entry name" value="LDLR_class-A_CS"/>
</dbReference>
<dbReference type="Gene3D" id="3.10.250.10">
    <property type="entry name" value="SRCR-like domain"/>
    <property type="match status" value="1"/>
</dbReference>
<evidence type="ECO:0000256" key="7">
    <source>
        <dbReference type="PROSITE-ProRule" id="PRU00196"/>
    </source>
</evidence>
<dbReference type="InterPro" id="IPR001314">
    <property type="entry name" value="Peptidase_S1A"/>
</dbReference>
<dbReference type="PROSITE" id="PS00134">
    <property type="entry name" value="TRYPSIN_HIS"/>
    <property type="match status" value="1"/>
</dbReference>
<dbReference type="CDD" id="cd00190">
    <property type="entry name" value="Tryp_SPc"/>
    <property type="match status" value="1"/>
</dbReference>
<dbReference type="PROSITE" id="PS50287">
    <property type="entry name" value="SRCR_2"/>
    <property type="match status" value="1"/>
</dbReference>
<dbReference type="SUPFAM" id="SSF50494">
    <property type="entry name" value="Trypsin-like serine proteases"/>
    <property type="match status" value="1"/>
</dbReference>
<reference evidence="11" key="1">
    <citation type="submission" date="2025-08" db="UniProtKB">
        <authorList>
            <consortium name="Ensembl"/>
        </authorList>
    </citation>
    <scope>IDENTIFICATION</scope>
</reference>
<dbReference type="InterPro" id="IPR043504">
    <property type="entry name" value="Peptidase_S1_PA_chymotrypsin"/>
</dbReference>
<dbReference type="InterPro" id="IPR018114">
    <property type="entry name" value="TRYPSIN_HIS"/>
</dbReference>
<dbReference type="Proteomes" id="UP000261600">
    <property type="component" value="Unplaced"/>
</dbReference>
<dbReference type="CDD" id="cd00112">
    <property type="entry name" value="LDLa"/>
    <property type="match status" value="1"/>
</dbReference>
<sequence length="429" mass="47379">RPLPYNPQQGIYPSLPQETPSYVTVTPQINTHYTLLLLVVRNSRFCVLVQVLFTVCVFAVYYQCLLGMSCEKDGKCLSPSQWCDGVMDCSHGEDESACFRFYGSNFMLESYSADSHMWMPVCAENWDNIYGRAVCENLGYSRCQQSSSPPSSSSCSTSADQSCSASAVTLHCIDCGKSSAAPSTRIVGGREAVLGAWPWQVSLQVLGSHICGGSIISPYWILSAAHCFEKYNDSRMWIVAYGDVSLMSLSHGKAVRKIIRNEKFDRQTNNYDIALLKLKTPLTFTRTVKPVCLPNTGVNLSAGQRAWITGWGALRSSGPSPVILHQAQVTIYSRVTCNRPEVLNGDVTETMICAGKLQGGVDACQGDSGGPLVVKEADIWWLAGDTSWGYRCALKNKPGVYGNVTYFINWIYEQIATNNSDHMFIPFQW</sequence>
<keyword evidence="4 6" id="KW-1015">Disulfide bond</keyword>
<proteinExistence type="predicted"/>